<dbReference type="GO" id="GO:0004674">
    <property type="term" value="F:protein serine/threonine kinase activity"/>
    <property type="evidence" value="ECO:0007669"/>
    <property type="project" value="UniProtKB-KW"/>
</dbReference>
<evidence type="ECO:0000259" key="6">
    <source>
        <dbReference type="PROSITE" id="PS50011"/>
    </source>
</evidence>
<dbReference type="PROSITE" id="PS50011">
    <property type="entry name" value="PROTEIN_KINASE_DOM"/>
    <property type="match status" value="1"/>
</dbReference>
<comment type="similarity">
    <text evidence="5">Belongs to the protein kinase superfamily.</text>
</comment>
<dbReference type="GO" id="GO:0005524">
    <property type="term" value="F:ATP binding"/>
    <property type="evidence" value="ECO:0007669"/>
    <property type="project" value="UniProtKB-UniRule"/>
</dbReference>
<dbReference type="InterPro" id="IPR050117">
    <property type="entry name" value="MAPK"/>
</dbReference>
<dbReference type="AlphaFoldDB" id="A0A2U1J5A0"/>
<protein>
    <recommendedName>
        <fullName evidence="6">Protein kinase domain-containing protein</fullName>
    </recommendedName>
</protein>
<dbReference type="Gene3D" id="1.10.510.10">
    <property type="entry name" value="Transferase(Phosphotransferase) domain 1"/>
    <property type="match status" value="1"/>
</dbReference>
<dbReference type="InterPro" id="IPR000719">
    <property type="entry name" value="Prot_kinase_dom"/>
</dbReference>
<dbReference type="InterPro" id="IPR008271">
    <property type="entry name" value="Ser/Thr_kinase_AS"/>
</dbReference>
<dbReference type="Proteomes" id="UP000245591">
    <property type="component" value="Unassembled WGS sequence"/>
</dbReference>
<evidence type="ECO:0000256" key="4">
    <source>
        <dbReference type="PROSITE-ProRule" id="PRU10141"/>
    </source>
</evidence>
<proteinExistence type="inferred from homology"/>
<name>A0A2U1J5A0_SMIAN</name>
<keyword evidence="1 5" id="KW-0723">Serine/threonine-protein kinase</keyword>
<dbReference type="PROSITE" id="PS00107">
    <property type="entry name" value="PROTEIN_KINASE_ATP"/>
    <property type="match status" value="1"/>
</dbReference>
<evidence type="ECO:0000256" key="5">
    <source>
        <dbReference type="RuleBase" id="RU000304"/>
    </source>
</evidence>
<dbReference type="PANTHER" id="PTHR24055">
    <property type="entry name" value="MITOGEN-ACTIVATED PROTEIN KINASE"/>
    <property type="match status" value="1"/>
</dbReference>
<evidence type="ECO:0000313" key="8">
    <source>
        <dbReference type="Proteomes" id="UP000245591"/>
    </source>
</evidence>
<dbReference type="Gene3D" id="3.30.200.20">
    <property type="entry name" value="Phosphorylase Kinase, domain 1"/>
    <property type="match status" value="1"/>
</dbReference>
<dbReference type="PROSITE" id="PS00108">
    <property type="entry name" value="PROTEIN_KINASE_ST"/>
    <property type="match status" value="1"/>
</dbReference>
<evidence type="ECO:0000313" key="7">
    <source>
        <dbReference type="EMBL" id="PWA00241.1"/>
    </source>
</evidence>
<dbReference type="InterPro" id="IPR011009">
    <property type="entry name" value="Kinase-like_dom_sf"/>
</dbReference>
<keyword evidence="1 5" id="KW-0418">Kinase</keyword>
<accession>A0A2U1J5A0</accession>
<evidence type="ECO:0000256" key="1">
    <source>
        <dbReference type="ARBA" id="ARBA00022527"/>
    </source>
</evidence>
<dbReference type="Pfam" id="PF00069">
    <property type="entry name" value="Pkinase"/>
    <property type="match status" value="1"/>
</dbReference>
<keyword evidence="1 5" id="KW-0808">Transferase</keyword>
<sequence>MNKYRIINKLGEGAFSSVILALDTAKNKTVAIKKMKKRHWKDSSALAEADALLKLQHINIISLIDSFREDYRSYLVFESMDCNLLEYLNEYYSLIPSNPKLYDYQLNLLTLDIGHQILSGLSYTHQIGFFHRDLKPENILVSKDIHGLIIVKIADFGLVHPIDLPYLYADIPPENPTPKNRRPLTTYVSTRWYRAPELAP</sequence>
<dbReference type="SUPFAM" id="SSF56112">
    <property type="entry name" value="Protein kinase-like (PK-like)"/>
    <property type="match status" value="1"/>
</dbReference>
<keyword evidence="2 4" id="KW-0547">Nucleotide-binding</keyword>
<gene>
    <name evidence="7" type="ORF">BB558_003702</name>
</gene>
<dbReference type="SMART" id="SM00220">
    <property type="entry name" value="S_TKc"/>
    <property type="match status" value="1"/>
</dbReference>
<evidence type="ECO:0000256" key="3">
    <source>
        <dbReference type="ARBA" id="ARBA00022840"/>
    </source>
</evidence>
<comment type="caution">
    <text evidence="7">The sequence shown here is derived from an EMBL/GenBank/DDBJ whole genome shotgun (WGS) entry which is preliminary data.</text>
</comment>
<dbReference type="EMBL" id="MBFU01000348">
    <property type="protein sequence ID" value="PWA00241.1"/>
    <property type="molecule type" value="Genomic_DNA"/>
</dbReference>
<keyword evidence="3 4" id="KW-0067">ATP-binding</keyword>
<feature type="binding site" evidence="4">
    <location>
        <position position="34"/>
    </location>
    <ligand>
        <name>ATP</name>
        <dbReference type="ChEBI" id="CHEBI:30616"/>
    </ligand>
</feature>
<reference evidence="7 8" key="1">
    <citation type="journal article" date="2018" name="MBio">
        <title>Comparative Genomics Reveals the Core Gene Toolbox for the Fungus-Insect Symbiosis.</title>
        <authorList>
            <person name="Wang Y."/>
            <person name="Stata M."/>
            <person name="Wang W."/>
            <person name="Stajich J.E."/>
            <person name="White M.M."/>
            <person name="Moncalvo J.M."/>
        </authorList>
    </citation>
    <scope>NUCLEOTIDE SEQUENCE [LARGE SCALE GENOMIC DNA]</scope>
    <source>
        <strain evidence="7 8">AUS-126-30</strain>
    </source>
</reference>
<dbReference type="InterPro" id="IPR017441">
    <property type="entry name" value="Protein_kinase_ATP_BS"/>
</dbReference>
<keyword evidence="8" id="KW-1185">Reference proteome</keyword>
<organism evidence="7 8">
    <name type="scientific">Smittium angustum</name>
    <dbReference type="NCBI Taxonomy" id="133377"/>
    <lineage>
        <taxon>Eukaryota</taxon>
        <taxon>Fungi</taxon>
        <taxon>Fungi incertae sedis</taxon>
        <taxon>Zoopagomycota</taxon>
        <taxon>Kickxellomycotina</taxon>
        <taxon>Harpellomycetes</taxon>
        <taxon>Harpellales</taxon>
        <taxon>Legeriomycetaceae</taxon>
        <taxon>Smittium</taxon>
    </lineage>
</organism>
<evidence type="ECO:0000256" key="2">
    <source>
        <dbReference type="ARBA" id="ARBA00022741"/>
    </source>
</evidence>
<feature type="domain" description="Protein kinase" evidence="6">
    <location>
        <begin position="4"/>
        <end position="200"/>
    </location>
</feature>